<dbReference type="PROSITE" id="PS51755">
    <property type="entry name" value="OMPR_PHOB"/>
    <property type="match status" value="1"/>
</dbReference>
<dbReference type="Proteomes" id="UP001500037">
    <property type="component" value="Unassembled WGS sequence"/>
</dbReference>
<dbReference type="SUPFAM" id="SSF46894">
    <property type="entry name" value="C-terminal effector domain of the bipartite response regulators"/>
    <property type="match status" value="1"/>
</dbReference>
<evidence type="ECO:0000256" key="1">
    <source>
        <dbReference type="ARBA" id="ARBA00005820"/>
    </source>
</evidence>
<dbReference type="InterPro" id="IPR016032">
    <property type="entry name" value="Sig_transdc_resp-reg_C-effctor"/>
</dbReference>
<dbReference type="InterPro" id="IPR001867">
    <property type="entry name" value="OmpR/PhoB-type_DNA-bd"/>
</dbReference>
<dbReference type="CDD" id="cd15831">
    <property type="entry name" value="BTAD"/>
    <property type="match status" value="1"/>
</dbReference>
<dbReference type="PANTHER" id="PTHR35807">
    <property type="entry name" value="TRANSCRIPTIONAL REGULATOR REDD-RELATED"/>
    <property type="match status" value="1"/>
</dbReference>
<dbReference type="Pfam" id="PF00486">
    <property type="entry name" value="Trans_reg_C"/>
    <property type="match status" value="1"/>
</dbReference>
<keyword evidence="4 6" id="KW-0238">DNA-binding</keyword>
<dbReference type="RefSeq" id="WP_344444593.1">
    <property type="nucleotide sequence ID" value="NZ_BAAALF010000120.1"/>
</dbReference>
<dbReference type="InterPro" id="IPR005158">
    <property type="entry name" value="BTAD"/>
</dbReference>
<dbReference type="Gene3D" id="3.40.50.300">
    <property type="entry name" value="P-loop containing nucleotide triphosphate hydrolases"/>
    <property type="match status" value="1"/>
</dbReference>
<dbReference type="SMART" id="SM01043">
    <property type="entry name" value="BTAD"/>
    <property type="match status" value="1"/>
</dbReference>
<evidence type="ECO:0000313" key="10">
    <source>
        <dbReference type="Proteomes" id="UP001500037"/>
    </source>
</evidence>
<proteinExistence type="inferred from homology"/>
<keyword evidence="5" id="KW-0804">Transcription</keyword>
<feature type="compositionally biased region" description="Pro residues" evidence="7">
    <location>
        <begin position="633"/>
        <end position="645"/>
    </location>
</feature>
<keyword evidence="3" id="KW-0805">Transcription regulation</keyword>
<dbReference type="SMART" id="SM00862">
    <property type="entry name" value="Trans_reg_C"/>
    <property type="match status" value="1"/>
</dbReference>
<dbReference type="InterPro" id="IPR051677">
    <property type="entry name" value="AfsR-DnrI-RedD_regulator"/>
</dbReference>
<evidence type="ECO:0000256" key="7">
    <source>
        <dbReference type="SAM" id="MobiDB-lite"/>
    </source>
</evidence>
<evidence type="ECO:0000256" key="2">
    <source>
        <dbReference type="ARBA" id="ARBA00023012"/>
    </source>
</evidence>
<comment type="caution">
    <text evidence="9">The sequence shown here is derived from an EMBL/GenBank/DDBJ whole genome shotgun (WGS) entry which is preliminary data.</text>
</comment>
<sequence>MASGGVDGGELRYGLLGPLLVRRAQAECDAGPAMQRAVLAVLLVGANEPVPREQIVQAVWGPRATANSPGLVATYVSRLRQLLEPDRPRRALDGVLSSRGAAYRLAVGAGCLDLHEFEAARLRARSQRTSGDLPGALAALDGALALWRGGALDGLPGPFAALHRGRLAELRLASAEERFELALLLGRHHEVVAELGLLAAGHPHRERLRGLLMLALYRAGRQSEALAVFAETRQLLVADLGLLPGRELDELHRRILCTDPRLELDGPAAAGPGPLRVTWRPAQLPTDLADFTGRTAEVRAVCRILGTGPVRRMGAVPVVVLSGPPGVGKTATAVHAAHRLRERFPDGQLYAALHEADGRPREPAELLGRLLTDLGVEPALLPAGPESRAALFRSVASGRRLLLVLDDAAGERQVAALLPGSPGCAVLVTSRGRLAGLPGAWAVPLDCLGPVEEGRLLGRLLAEAGERAGPGPGPRAAAGGGAGAGAGGQQAVLAACAGLPLALRSAVARVAARPGRGLAPLVARLADERRRLAELSPGGGGVAQALGSAERRLLDGPGGAAAAWALRSLSRSVQGPGADGFTAERAGRLLGRTEERAEELLDLLTAHGLLLAAADGRYRLHPLTALYGRHGTPPVPSPSSAPVPSPSDELPGGRPVAGWTADGIRMPSDRIRPPA</sequence>
<dbReference type="Pfam" id="PF03704">
    <property type="entry name" value="BTAD"/>
    <property type="match status" value="1"/>
</dbReference>
<evidence type="ECO:0000313" key="9">
    <source>
        <dbReference type="EMBL" id="GAA1256547.1"/>
    </source>
</evidence>
<dbReference type="SUPFAM" id="SSF48452">
    <property type="entry name" value="TPR-like"/>
    <property type="match status" value="1"/>
</dbReference>
<name>A0ABN1WQN1_9ACTN</name>
<organism evidence="9 10">
    <name type="scientific">Kitasatospora nipponensis</name>
    <dbReference type="NCBI Taxonomy" id="258049"/>
    <lineage>
        <taxon>Bacteria</taxon>
        <taxon>Bacillati</taxon>
        <taxon>Actinomycetota</taxon>
        <taxon>Actinomycetes</taxon>
        <taxon>Kitasatosporales</taxon>
        <taxon>Streptomycetaceae</taxon>
        <taxon>Kitasatospora</taxon>
    </lineage>
</organism>
<dbReference type="InterPro" id="IPR036388">
    <property type="entry name" value="WH-like_DNA-bd_sf"/>
</dbReference>
<dbReference type="PANTHER" id="PTHR35807:SF1">
    <property type="entry name" value="TRANSCRIPTIONAL REGULATOR REDD"/>
    <property type="match status" value="1"/>
</dbReference>
<dbReference type="InterPro" id="IPR027417">
    <property type="entry name" value="P-loop_NTPase"/>
</dbReference>
<feature type="domain" description="OmpR/PhoB-type" evidence="8">
    <location>
        <begin position="3"/>
        <end position="107"/>
    </location>
</feature>
<keyword evidence="2" id="KW-0902">Two-component regulatory system</keyword>
<evidence type="ECO:0000256" key="6">
    <source>
        <dbReference type="PROSITE-ProRule" id="PRU01091"/>
    </source>
</evidence>
<dbReference type="Gene3D" id="1.10.10.10">
    <property type="entry name" value="Winged helix-like DNA-binding domain superfamily/Winged helix DNA-binding domain"/>
    <property type="match status" value="1"/>
</dbReference>
<evidence type="ECO:0000256" key="4">
    <source>
        <dbReference type="ARBA" id="ARBA00023125"/>
    </source>
</evidence>
<evidence type="ECO:0000256" key="3">
    <source>
        <dbReference type="ARBA" id="ARBA00023015"/>
    </source>
</evidence>
<protein>
    <recommendedName>
        <fullName evidence="8">OmpR/PhoB-type domain-containing protein</fullName>
    </recommendedName>
</protein>
<keyword evidence="10" id="KW-1185">Reference proteome</keyword>
<comment type="similarity">
    <text evidence="1">Belongs to the AfsR/DnrI/RedD regulatory family.</text>
</comment>
<dbReference type="PRINTS" id="PR00364">
    <property type="entry name" value="DISEASERSIST"/>
</dbReference>
<evidence type="ECO:0000259" key="8">
    <source>
        <dbReference type="PROSITE" id="PS51755"/>
    </source>
</evidence>
<accession>A0ABN1WQN1</accession>
<reference evidence="9 10" key="1">
    <citation type="journal article" date="2019" name="Int. J. Syst. Evol. Microbiol.">
        <title>The Global Catalogue of Microorganisms (GCM) 10K type strain sequencing project: providing services to taxonomists for standard genome sequencing and annotation.</title>
        <authorList>
            <consortium name="The Broad Institute Genomics Platform"/>
            <consortium name="The Broad Institute Genome Sequencing Center for Infectious Disease"/>
            <person name="Wu L."/>
            <person name="Ma J."/>
        </authorList>
    </citation>
    <scope>NUCLEOTIDE SEQUENCE [LARGE SCALE GENOMIC DNA]</scope>
    <source>
        <strain evidence="9 10">JCM 13004</strain>
    </source>
</reference>
<evidence type="ECO:0000256" key="5">
    <source>
        <dbReference type="ARBA" id="ARBA00023163"/>
    </source>
</evidence>
<dbReference type="EMBL" id="BAAALF010000120">
    <property type="protein sequence ID" value="GAA1256547.1"/>
    <property type="molecule type" value="Genomic_DNA"/>
</dbReference>
<feature type="DNA-binding region" description="OmpR/PhoB-type" evidence="6">
    <location>
        <begin position="3"/>
        <end position="107"/>
    </location>
</feature>
<dbReference type="InterPro" id="IPR011990">
    <property type="entry name" value="TPR-like_helical_dom_sf"/>
</dbReference>
<feature type="region of interest" description="Disordered" evidence="7">
    <location>
        <begin position="631"/>
        <end position="675"/>
    </location>
</feature>
<dbReference type="Gene3D" id="1.25.40.10">
    <property type="entry name" value="Tetratricopeptide repeat domain"/>
    <property type="match status" value="1"/>
</dbReference>
<gene>
    <name evidence="9" type="ORF">GCM10009665_53730</name>
</gene>
<dbReference type="SUPFAM" id="SSF52540">
    <property type="entry name" value="P-loop containing nucleoside triphosphate hydrolases"/>
    <property type="match status" value="1"/>
</dbReference>